<evidence type="ECO:0000256" key="2">
    <source>
        <dbReference type="ARBA" id="ARBA00005375"/>
    </source>
</evidence>
<gene>
    <name evidence="3" type="ORF">WA026_018586</name>
</gene>
<dbReference type="SUPFAM" id="SSF53254">
    <property type="entry name" value="Phosphoglycerate mutase-like"/>
    <property type="match status" value="1"/>
</dbReference>
<reference evidence="3 4" key="1">
    <citation type="submission" date="2023-03" db="EMBL/GenBank/DDBJ databases">
        <title>Genome insight into feeding habits of ladybird beetles.</title>
        <authorList>
            <person name="Li H.-S."/>
            <person name="Huang Y.-H."/>
            <person name="Pang H."/>
        </authorList>
    </citation>
    <scope>NUCLEOTIDE SEQUENCE [LARGE SCALE GENOMIC DNA]</scope>
    <source>
        <strain evidence="3">SYSU_2023b</strain>
        <tissue evidence="3">Whole body</tissue>
    </source>
</reference>
<dbReference type="CDD" id="cd07061">
    <property type="entry name" value="HP_HAP_like"/>
    <property type="match status" value="1"/>
</dbReference>
<accession>A0AAW1U9U3</accession>
<evidence type="ECO:0008006" key="5">
    <source>
        <dbReference type="Google" id="ProtNLM"/>
    </source>
</evidence>
<proteinExistence type="inferred from homology"/>
<evidence type="ECO:0000256" key="1">
    <source>
        <dbReference type="ARBA" id="ARBA00000032"/>
    </source>
</evidence>
<dbReference type="InterPro" id="IPR033379">
    <property type="entry name" value="Acid_Pase_AS"/>
</dbReference>
<dbReference type="GO" id="GO:0003993">
    <property type="term" value="F:acid phosphatase activity"/>
    <property type="evidence" value="ECO:0007669"/>
    <property type="project" value="UniProtKB-EC"/>
</dbReference>
<comment type="catalytic activity">
    <reaction evidence="1">
        <text>a phosphate monoester + H2O = an alcohol + phosphate</text>
        <dbReference type="Rhea" id="RHEA:15017"/>
        <dbReference type="ChEBI" id="CHEBI:15377"/>
        <dbReference type="ChEBI" id="CHEBI:30879"/>
        <dbReference type="ChEBI" id="CHEBI:43474"/>
        <dbReference type="ChEBI" id="CHEBI:67140"/>
        <dbReference type="EC" id="3.1.3.2"/>
    </reaction>
</comment>
<sequence length="356" mass="41231">MYLYKISILYFYHLIVSNNAVSREIIQIQMVFRHGERSPTKLYPTDPYNNFSWPDGLGYLTNKGKLEMYNLGKQIRLKYESFIPKYYSPLDVEVKSSYSDRCLMSAQLFTSGLFTPVGDQIWNPDLLWQPIPIHYKPRNEDNMIASKQNCTKYDQVYKDLINSSKFKKILNDNRKLLDYLTNHTGMSIDTLREAEELYNTLEIEQSHNLSLPEWTKNIFPISMEPLAALSLASFTETDYMKKVKAGPLLKKILNNMKQKSSIGIVPKLLIYSGHDLTLVNILRALGFSEQIKPSFGAYIIFELLNGTSIDVNIIYNLHGEEKEFTLKECNFPCSLQNFEKVIQPLLPGNWIEECQL</sequence>
<dbReference type="AlphaFoldDB" id="A0AAW1U9U3"/>
<comment type="caution">
    <text evidence="3">The sequence shown here is derived from an EMBL/GenBank/DDBJ whole genome shotgun (WGS) entry which is preliminary data.</text>
</comment>
<dbReference type="InterPro" id="IPR050645">
    <property type="entry name" value="Histidine_acid_phosphatase"/>
</dbReference>
<organism evidence="3 4">
    <name type="scientific">Henosepilachna vigintioctopunctata</name>
    <dbReference type="NCBI Taxonomy" id="420089"/>
    <lineage>
        <taxon>Eukaryota</taxon>
        <taxon>Metazoa</taxon>
        <taxon>Ecdysozoa</taxon>
        <taxon>Arthropoda</taxon>
        <taxon>Hexapoda</taxon>
        <taxon>Insecta</taxon>
        <taxon>Pterygota</taxon>
        <taxon>Neoptera</taxon>
        <taxon>Endopterygota</taxon>
        <taxon>Coleoptera</taxon>
        <taxon>Polyphaga</taxon>
        <taxon>Cucujiformia</taxon>
        <taxon>Coccinelloidea</taxon>
        <taxon>Coccinellidae</taxon>
        <taxon>Epilachninae</taxon>
        <taxon>Epilachnini</taxon>
        <taxon>Henosepilachna</taxon>
    </lineage>
</organism>
<dbReference type="EMBL" id="JARQZJ010000042">
    <property type="protein sequence ID" value="KAK9877477.1"/>
    <property type="molecule type" value="Genomic_DNA"/>
</dbReference>
<dbReference type="Proteomes" id="UP001431783">
    <property type="component" value="Unassembled WGS sequence"/>
</dbReference>
<dbReference type="InterPro" id="IPR029033">
    <property type="entry name" value="His_PPase_superfam"/>
</dbReference>
<dbReference type="PROSITE" id="PS00616">
    <property type="entry name" value="HIS_ACID_PHOSPHAT_1"/>
    <property type="match status" value="1"/>
</dbReference>
<name>A0AAW1U9U3_9CUCU</name>
<comment type="similarity">
    <text evidence="2">Belongs to the histidine acid phosphatase family.</text>
</comment>
<dbReference type="PANTHER" id="PTHR11567:SF19">
    <property type="entry name" value="GH19849P"/>
    <property type="match status" value="1"/>
</dbReference>
<evidence type="ECO:0000313" key="3">
    <source>
        <dbReference type="EMBL" id="KAK9877477.1"/>
    </source>
</evidence>
<keyword evidence="4" id="KW-1185">Reference proteome</keyword>
<dbReference type="PANTHER" id="PTHR11567">
    <property type="entry name" value="ACID PHOSPHATASE-RELATED"/>
    <property type="match status" value="1"/>
</dbReference>
<protein>
    <recommendedName>
        <fullName evidence="5">Acid phosphatase</fullName>
    </recommendedName>
</protein>
<dbReference type="InterPro" id="IPR000560">
    <property type="entry name" value="His_Pase_clade-2"/>
</dbReference>
<dbReference type="Gene3D" id="3.40.50.1240">
    <property type="entry name" value="Phosphoglycerate mutase-like"/>
    <property type="match status" value="1"/>
</dbReference>
<dbReference type="Pfam" id="PF00328">
    <property type="entry name" value="His_Phos_2"/>
    <property type="match status" value="1"/>
</dbReference>
<evidence type="ECO:0000313" key="4">
    <source>
        <dbReference type="Proteomes" id="UP001431783"/>
    </source>
</evidence>